<name>A0A402XJR8_SALER</name>
<organism evidence="2">
    <name type="scientific">Salmonella enterica</name>
    <name type="common">Salmonella choleraesuis</name>
    <dbReference type="NCBI Taxonomy" id="28901"/>
    <lineage>
        <taxon>Bacteria</taxon>
        <taxon>Pseudomonadati</taxon>
        <taxon>Pseudomonadota</taxon>
        <taxon>Gammaproteobacteria</taxon>
        <taxon>Enterobacterales</taxon>
        <taxon>Enterobacteriaceae</taxon>
        <taxon>Salmonella</taxon>
    </lineage>
</organism>
<evidence type="ECO:0000313" key="1">
    <source>
        <dbReference type="EMBL" id="ECT9427516.1"/>
    </source>
</evidence>
<accession>A0A402XJR8</accession>
<protein>
    <submittedName>
        <fullName evidence="2">Uncharacterized protein</fullName>
    </submittedName>
</protein>
<dbReference type="EMBL" id="RSUZ01000032">
    <property type="protein sequence ID" value="MIV65616.1"/>
    <property type="molecule type" value="Genomic_DNA"/>
</dbReference>
<gene>
    <name evidence="2" type="ORF">BA086_21765</name>
    <name evidence="1" type="ORF">CG587_24095</name>
</gene>
<sequence length="130" mass="14615">MENIVITPNISIDDYLIHSITWDKSENALIDTSKLETIDDIVYCAKLALSMPDIKFSLAVLEQLSEIKIMPMNVLEEIILTGDPGCCESICMRTDLNSNLRRMCSGLELTHKKTEIISRSAHSNQVNFPT</sequence>
<reference evidence="2" key="1">
    <citation type="submission" date="2018-07" db="EMBL/GenBank/DDBJ databases">
        <authorList>
            <consortium name="GenomeTrakr network: Whole genome sequencing for foodborne pathogen traceback"/>
        </authorList>
    </citation>
    <scope>NUCLEOTIDE SEQUENCE [LARGE SCALE GENOMIC DNA]</scope>
    <source>
        <strain evidence="2">FDA00010322</strain>
    </source>
</reference>
<proteinExistence type="predicted"/>
<dbReference type="AlphaFoldDB" id="A0A402XJR8"/>
<reference evidence="1" key="2">
    <citation type="submission" date="2018-07" db="EMBL/GenBank/DDBJ databases">
        <authorList>
            <consortium name="PulseNet: The National Subtyping Network for Foodborne Disease Surveillance"/>
            <person name="Tarr C.L."/>
            <person name="Trees E."/>
            <person name="Katz L.S."/>
            <person name="Carleton-Romer H.A."/>
            <person name="Stroika S."/>
            <person name="Kucerova Z."/>
            <person name="Roache K.F."/>
            <person name="Sabol A.L."/>
            <person name="Besser J."/>
            <person name="Gerner-Smidt P."/>
        </authorList>
    </citation>
    <scope>NUCLEOTIDE SEQUENCE [LARGE SCALE GENOMIC DNA]</scope>
    <source>
        <strain evidence="1">PNUSAS018503</strain>
    </source>
</reference>
<dbReference type="Proteomes" id="UP000885414">
    <property type="component" value="Unassembled WGS sequence"/>
</dbReference>
<dbReference type="Proteomes" id="UP000839904">
    <property type="component" value="Unassembled WGS sequence"/>
</dbReference>
<evidence type="ECO:0000313" key="2">
    <source>
        <dbReference type="EMBL" id="MIV65616.1"/>
    </source>
</evidence>
<comment type="caution">
    <text evidence="2">The sequence shown here is derived from an EMBL/GenBank/DDBJ whole genome shotgun (WGS) entry which is preliminary data.</text>
</comment>
<dbReference type="EMBL" id="AAKOJA010000020">
    <property type="protein sequence ID" value="ECT9427516.1"/>
    <property type="molecule type" value="Genomic_DNA"/>
</dbReference>